<protein>
    <recommendedName>
        <fullName evidence="2">VTT domain-containing protein</fullName>
    </recommendedName>
</protein>
<reference evidence="3 4" key="1">
    <citation type="journal article" date="2016" name="Nat. Commun.">
        <title>Thousands of microbial genomes shed light on interconnected biogeochemical processes in an aquifer system.</title>
        <authorList>
            <person name="Anantharaman K."/>
            <person name="Brown C.T."/>
            <person name="Hug L.A."/>
            <person name="Sharon I."/>
            <person name="Castelle C.J."/>
            <person name="Probst A.J."/>
            <person name="Thomas B.C."/>
            <person name="Singh A."/>
            <person name="Wilkins M.J."/>
            <person name="Karaoz U."/>
            <person name="Brodie E.L."/>
            <person name="Williams K.H."/>
            <person name="Hubbard S.S."/>
            <person name="Banfield J.F."/>
        </authorList>
    </citation>
    <scope>NUCLEOTIDE SEQUENCE [LARGE SCALE GENOMIC DNA]</scope>
</reference>
<dbReference type="InterPro" id="IPR032816">
    <property type="entry name" value="VTT_dom"/>
</dbReference>
<evidence type="ECO:0000259" key="2">
    <source>
        <dbReference type="Pfam" id="PF09335"/>
    </source>
</evidence>
<feature type="transmembrane region" description="Helical" evidence="1">
    <location>
        <begin position="140"/>
        <end position="159"/>
    </location>
</feature>
<feature type="transmembrane region" description="Helical" evidence="1">
    <location>
        <begin position="109"/>
        <end position="128"/>
    </location>
</feature>
<dbReference type="Pfam" id="PF09335">
    <property type="entry name" value="VTT_dom"/>
    <property type="match status" value="1"/>
</dbReference>
<keyword evidence="1" id="KW-0472">Membrane</keyword>
<gene>
    <name evidence="3" type="ORF">A3D01_03415</name>
</gene>
<feature type="transmembrane region" description="Helical" evidence="1">
    <location>
        <begin position="171"/>
        <end position="190"/>
    </location>
</feature>
<evidence type="ECO:0000256" key="1">
    <source>
        <dbReference type="SAM" id="Phobius"/>
    </source>
</evidence>
<dbReference type="EMBL" id="MGGR01000005">
    <property type="protein sequence ID" value="OGM34563.1"/>
    <property type="molecule type" value="Genomic_DNA"/>
</dbReference>
<evidence type="ECO:0000313" key="4">
    <source>
        <dbReference type="Proteomes" id="UP000177169"/>
    </source>
</evidence>
<evidence type="ECO:0000313" key="3">
    <source>
        <dbReference type="EMBL" id="OGM34563.1"/>
    </source>
</evidence>
<dbReference type="STRING" id="1802505.A3D01_03415"/>
<feature type="transmembrane region" description="Helical" evidence="1">
    <location>
        <begin position="57"/>
        <end position="78"/>
    </location>
</feature>
<proteinExistence type="predicted"/>
<dbReference type="AlphaFoldDB" id="A0A1F7Z4G0"/>
<sequence length="202" mass="22316">METTALIASIEQLYLSWGYLIVFLATLIETSPLGFTIPGGLFIALGGFYSYGNPAELVIVVISGSLGMLSTFWISYFLGKNTGNSLAKLFHQEVNIKRAKILLEKHGPIILTTSLLASLTRFWIAYVAGTQRYNFIKFSFYALVASLTWNSLFVIIGYLAGSERQNLEAGLARLGILAWGIVLVAILIIYSKSKKEFSQKNN</sequence>
<keyword evidence="1" id="KW-1133">Transmembrane helix</keyword>
<keyword evidence="1" id="KW-0812">Transmembrane</keyword>
<feature type="transmembrane region" description="Helical" evidence="1">
    <location>
        <begin position="20"/>
        <end position="45"/>
    </location>
</feature>
<dbReference type="PANTHER" id="PTHR42709">
    <property type="entry name" value="ALKALINE PHOSPHATASE LIKE PROTEIN"/>
    <property type="match status" value="1"/>
</dbReference>
<dbReference type="InterPro" id="IPR051311">
    <property type="entry name" value="DedA_domain"/>
</dbReference>
<dbReference type="GO" id="GO:0005886">
    <property type="term" value="C:plasma membrane"/>
    <property type="evidence" value="ECO:0007669"/>
    <property type="project" value="TreeGrafter"/>
</dbReference>
<organism evidence="3 4">
    <name type="scientific">Candidatus Woesebacteria bacterium RIFCSPHIGHO2_02_FULL_39_13</name>
    <dbReference type="NCBI Taxonomy" id="1802505"/>
    <lineage>
        <taxon>Bacteria</taxon>
        <taxon>Candidatus Woeseibacteriota</taxon>
    </lineage>
</organism>
<comment type="caution">
    <text evidence="3">The sequence shown here is derived from an EMBL/GenBank/DDBJ whole genome shotgun (WGS) entry which is preliminary data.</text>
</comment>
<name>A0A1F7Z4G0_9BACT</name>
<accession>A0A1F7Z4G0</accession>
<dbReference type="Proteomes" id="UP000177169">
    <property type="component" value="Unassembled WGS sequence"/>
</dbReference>
<dbReference type="PANTHER" id="PTHR42709:SF9">
    <property type="entry name" value="ALKALINE PHOSPHATASE LIKE PROTEIN"/>
    <property type="match status" value="1"/>
</dbReference>
<feature type="domain" description="VTT" evidence="2">
    <location>
        <begin position="38"/>
        <end position="158"/>
    </location>
</feature>